<evidence type="ECO:0000313" key="2">
    <source>
        <dbReference type="EMBL" id="MDX6851337.1"/>
    </source>
</evidence>
<sequence>MNIIPTNIITGFLGVGKTNLIKHLLAHKPAHENWAILVNEFGEVGIDGALLRENGTMVKEIPGGCMCCTAGLPMQVGLTQLLRTQKFDRLLIEPTGLGHPLEVIQTLLNSFQGVLELKACLTLIDPRHFSSERHLGNEIFRQQLDVADVIVASKTDLASENDLQAMNKQLKTWQLDERPVTQAEQGELSAHWLNLPHNQHIPLPSHAHHHGGDYPAATLATPSEEQPITEKRNQGQGYFSCGWAIHPAQVFALNDIFNWISGLNCDRLKAVLITDQGIIALNLADGVVKMLELDECEDSRLEIIHHEELEWDKLGKEFEQCLE</sequence>
<organism evidence="2 3">
    <name type="scientific">Gilvimarinus gilvus</name>
    <dbReference type="NCBI Taxonomy" id="3058038"/>
    <lineage>
        <taxon>Bacteria</taxon>
        <taxon>Pseudomonadati</taxon>
        <taxon>Pseudomonadota</taxon>
        <taxon>Gammaproteobacteria</taxon>
        <taxon>Cellvibrionales</taxon>
        <taxon>Cellvibrionaceae</taxon>
        <taxon>Gilvimarinus</taxon>
    </lineage>
</organism>
<protein>
    <submittedName>
        <fullName evidence="2">GTP-binding protein</fullName>
    </submittedName>
</protein>
<name>A0ABU4S2D6_9GAMM</name>
<dbReference type="InterPro" id="IPR027417">
    <property type="entry name" value="P-loop_NTPase"/>
</dbReference>
<feature type="domain" description="CobW/HypB/UreG nucleotide-binding" evidence="1">
    <location>
        <begin position="5"/>
        <end position="173"/>
    </location>
</feature>
<dbReference type="Pfam" id="PF02492">
    <property type="entry name" value="cobW"/>
    <property type="match status" value="1"/>
</dbReference>
<dbReference type="PANTHER" id="PTHR13748">
    <property type="entry name" value="COBW-RELATED"/>
    <property type="match status" value="1"/>
</dbReference>
<proteinExistence type="predicted"/>
<dbReference type="SUPFAM" id="SSF52540">
    <property type="entry name" value="P-loop containing nucleoside triphosphate hydrolases"/>
    <property type="match status" value="1"/>
</dbReference>
<dbReference type="CDD" id="cd03112">
    <property type="entry name" value="CobW-like"/>
    <property type="match status" value="1"/>
</dbReference>
<dbReference type="Gene3D" id="3.40.50.300">
    <property type="entry name" value="P-loop containing nucleotide triphosphate hydrolases"/>
    <property type="match status" value="1"/>
</dbReference>
<evidence type="ECO:0000259" key="1">
    <source>
        <dbReference type="Pfam" id="PF02492"/>
    </source>
</evidence>
<dbReference type="InterPro" id="IPR003495">
    <property type="entry name" value="CobW/HypB/UreG_nucleotide-bd"/>
</dbReference>
<reference evidence="2 3" key="1">
    <citation type="submission" date="2023-11" db="EMBL/GenBank/DDBJ databases">
        <title>Gilvimarinus fulvus sp. nov., isolated from the surface of Kelp.</title>
        <authorList>
            <person name="Sun Y.Y."/>
            <person name="Gong Y."/>
            <person name="Du Z.J."/>
        </authorList>
    </citation>
    <scope>NUCLEOTIDE SEQUENCE [LARGE SCALE GENOMIC DNA]</scope>
    <source>
        <strain evidence="2 3">SDUM040013</strain>
    </source>
</reference>
<comment type="caution">
    <text evidence="2">The sequence shown here is derived from an EMBL/GenBank/DDBJ whole genome shotgun (WGS) entry which is preliminary data.</text>
</comment>
<dbReference type="Proteomes" id="UP001273505">
    <property type="component" value="Unassembled WGS sequence"/>
</dbReference>
<keyword evidence="3" id="KW-1185">Reference proteome</keyword>
<dbReference type="PANTHER" id="PTHR13748:SF46">
    <property type="entry name" value="ZINC CHAPERONE YEIR"/>
    <property type="match status" value="1"/>
</dbReference>
<dbReference type="RefSeq" id="WP_302723081.1">
    <property type="nucleotide sequence ID" value="NZ_JAULRU010000577.1"/>
</dbReference>
<evidence type="ECO:0000313" key="3">
    <source>
        <dbReference type="Proteomes" id="UP001273505"/>
    </source>
</evidence>
<gene>
    <name evidence="2" type="ORF">SCD92_18315</name>
</gene>
<accession>A0ABU4S2D6</accession>
<dbReference type="EMBL" id="JAXAFO010000050">
    <property type="protein sequence ID" value="MDX6851337.1"/>
    <property type="molecule type" value="Genomic_DNA"/>
</dbReference>
<dbReference type="InterPro" id="IPR051316">
    <property type="entry name" value="Zinc-reg_GTPase_activator"/>
</dbReference>